<evidence type="ECO:0000256" key="1">
    <source>
        <dbReference type="ARBA" id="ARBA00001946"/>
    </source>
</evidence>
<evidence type="ECO:0000313" key="11">
    <source>
        <dbReference type="EMBL" id="GAK61633.1"/>
    </source>
</evidence>
<dbReference type="PANTHER" id="PTHR34405">
    <property type="entry name" value="CRISPR-ASSOCIATED ENDORIBONUCLEASE CAS2"/>
    <property type="match status" value="1"/>
</dbReference>
<keyword evidence="6 9" id="KW-0378">Hydrolase</keyword>
<dbReference type="STRING" id="1499967.U27_01534"/>
<dbReference type="GO" id="GO:0043571">
    <property type="term" value="P:maintenance of CRISPR repeat elements"/>
    <property type="evidence" value="ECO:0007669"/>
    <property type="project" value="UniProtKB-UniRule"/>
</dbReference>
<dbReference type="eggNOG" id="COG1343">
    <property type="taxonomic scope" value="Bacteria"/>
</dbReference>
<evidence type="ECO:0000256" key="9">
    <source>
        <dbReference type="HAMAP-Rule" id="MF_01471"/>
    </source>
</evidence>
<evidence type="ECO:0000256" key="2">
    <source>
        <dbReference type="ARBA" id="ARBA00009959"/>
    </source>
</evidence>
<evidence type="ECO:0000256" key="3">
    <source>
        <dbReference type="ARBA" id="ARBA00022722"/>
    </source>
</evidence>
<dbReference type="EMBL" id="DF820481">
    <property type="protein sequence ID" value="GAK61633.1"/>
    <property type="molecule type" value="Genomic_DNA"/>
</dbReference>
<reference evidence="11 12" key="1">
    <citation type="journal article" date="2015" name="PeerJ">
        <title>First genomic representation of candidate bacterial phylum KSB3 points to enhanced environmental sensing as a trigger of wastewater bulking.</title>
        <authorList>
            <person name="Sekiguchi Y."/>
            <person name="Ohashi A."/>
            <person name="Parks D.H."/>
            <person name="Yamauchi T."/>
            <person name="Tyson G.W."/>
            <person name="Hugenholtz P."/>
        </authorList>
    </citation>
    <scope>NUCLEOTIDE SEQUENCE [LARGE SCALE GENOMIC DNA]</scope>
</reference>
<sequence>MLTVISYDIKSDTRRTKIYKALKDYGDWVQYSVFECDLKEQELLKLRHRLDTLLNKEEGDSIRYYHLCAECCRKIERDGGTMPKDLSTVIVKKQR</sequence>
<name>A0A081CAM8_VECG1</name>
<dbReference type="InterPro" id="IPR021127">
    <property type="entry name" value="CRISPR_associated_Cas2"/>
</dbReference>
<dbReference type="CDD" id="cd09725">
    <property type="entry name" value="Cas2_I_II_III"/>
    <property type="match status" value="1"/>
</dbReference>
<dbReference type="Gene3D" id="3.30.70.240">
    <property type="match status" value="1"/>
</dbReference>
<dbReference type="InterPro" id="IPR019199">
    <property type="entry name" value="Virulence_VapD/CRISPR_Cas2"/>
</dbReference>
<keyword evidence="7 9" id="KW-0460">Magnesium</keyword>
<dbReference type="EC" id="3.1.-.-" evidence="9"/>
<dbReference type="GO" id="GO:0004521">
    <property type="term" value="F:RNA endonuclease activity"/>
    <property type="evidence" value="ECO:0007669"/>
    <property type="project" value="UniProtKB-UniRule"/>
</dbReference>
<keyword evidence="3 9" id="KW-0540">Nuclease</keyword>
<protein>
    <recommendedName>
        <fullName evidence="9">CRISPR-associated endoribonuclease Cas2</fullName>
        <ecNumber evidence="9">3.1.-.-</ecNumber>
    </recommendedName>
</protein>
<keyword evidence="8 9" id="KW-0051">Antiviral defense</keyword>
<gene>
    <name evidence="9" type="primary">cas2</name>
    <name evidence="11" type="ORF">U27_01534</name>
</gene>
<dbReference type="HAMAP" id="MF_01471">
    <property type="entry name" value="Cas2"/>
    <property type="match status" value="1"/>
</dbReference>
<dbReference type="AlphaFoldDB" id="A0A081CAM8"/>
<dbReference type="GO" id="GO:0046872">
    <property type="term" value="F:metal ion binding"/>
    <property type="evidence" value="ECO:0007669"/>
    <property type="project" value="UniProtKB-UniRule"/>
</dbReference>
<evidence type="ECO:0000313" key="12">
    <source>
        <dbReference type="Proteomes" id="UP000030661"/>
    </source>
</evidence>
<feature type="binding site" evidence="9">
    <location>
        <position position="8"/>
    </location>
    <ligand>
        <name>Mg(2+)</name>
        <dbReference type="ChEBI" id="CHEBI:18420"/>
        <note>catalytic</note>
    </ligand>
</feature>
<dbReference type="SUPFAM" id="SSF143430">
    <property type="entry name" value="TTP0101/SSO1404-like"/>
    <property type="match status" value="1"/>
</dbReference>
<dbReference type="HOGENOM" id="CLU_161124_3_0_0"/>
<dbReference type="PIRSF" id="PIRSF032582">
    <property type="entry name" value="Cas2"/>
    <property type="match status" value="1"/>
</dbReference>
<keyword evidence="5 9" id="KW-0255">Endonuclease</keyword>
<dbReference type="GO" id="GO:0051607">
    <property type="term" value="P:defense response to virus"/>
    <property type="evidence" value="ECO:0007669"/>
    <property type="project" value="UniProtKB-UniRule"/>
</dbReference>
<organism evidence="11 12">
    <name type="scientific">Vecturithrix granuli</name>
    <dbReference type="NCBI Taxonomy" id="1499967"/>
    <lineage>
        <taxon>Bacteria</taxon>
        <taxon>Candidatus Moduliflexota</taxon>
        <taxon>Candidatus Vecturitrichia</taxon>
        <taxon>Candidatus Vecturitrichales</taxon>
        <taxon>Candidatus Vecturitrichaceae</taxon>
        <taxon>Candidatus Vecturithrix</taxon>
    </lineage>
</organism>
<keyword evidence="12" id="KW-1185">Reference proteome</keyword>
<dbReference type="Proteomes" id="UP000030661">
    <property type="component" value="Unassembled WGS sequence"/>
</dbReference>
<comment type="similarity">
    <text evidence="2 9 10">Belongs to the CRISPR-associated endoribonuclease Cas2 protein family.</text>
</comment>
<comment type="cofactor">
    <cofactor evidence="1 9">
        <name>Mg(2+)</name>
        <dbReference type="ChEBI" id="CHEBI:18420"/>
    </cofactor>
</comment>
<keyword evidence="4 9" id="KW-0479">Metal-binding</keyword>
<dbReference type="GO" id="GO:0016787">
    <property type="term" value="F:hydrolase activity"/>
    <property type="evidence" value="ECO:0007669"/>
    <property type="project" value="UniProtKB-KW"/>
</dbReference>
<evidence type="ECO:0000256" key="5">
    <source>
        <dbReference type="ARBA" id="ARBA00022759"/>
    </source>
</evidence>
<comment type="function">
    <text evidence="9">CRISPR (clustered regularly interspaced short palindromic repeat), is an adaptive immune system that provides protection against mobile genetic elements (viruses, transposable elements and conjugative plasmids). CRISPR clusters contain sequences complementary to antecedent mobile elements and target invading nucleic acids. CRISPR clusters are transcribed and processed into CRISPR RNA (crRNA). Functions as a ssRNA-specific endoribonuclease. Involved in the integration of spacer DNA into the CRISPR cassette.</text>
</comment>
<evidence type="ECO:0000256" key="10">
    <source>
        <dbReference type="PIRNR" id="PIRNR032582"/>
    </source>
</evidence>
<accession>A0A081CAM8</accession>
<dbReference type="NCBIfam" id="TIGR01573">
    <property type="entry name" value="cas2"/>
    <property type="match status" value="1"/>
</dbReference>
<evidence type="ECO:0000256" key="8">
    <source>
        <dbReference type="ARBA" id="ARBA00023118"/>
    </source>
</evidence>
<dbReference type="PANTHER" id="PTHR34405:SF3">
    <property type="entry name" value="CRISPR-ASSOCIATED ENDORIBONUCLEASE CAS2 3"/>
    <property type="match status" value="1"/>
</dbReference>
<dbReference type="Pfam" id="PF09827">
    <property type="entry name" value="CRISPR_Cas2"/>
    <property type="match status" value="1"/>
</dbReference>
<evidence type="ECO:0000256" key="7">
    <source>
        <dbReference type="ARBA" id="ARBA00022842"/>
    </source>
</evidence>
<evidence type="ECO:0000256" key="6">
    <source>
        <dbReference type="ARBA" id="ARBA00022801"/>
    </source>
</evidence>
<evidence type="ECO:0000256" key="4">
    <source>
        <dbReference type="ARBA" id="ARBA00022723"/>
    </source>
</evidence>
<comment type="subunit">
    <text evidence="9">Homodimer, forms a heterotetramer with a Cas1 homodimer.</text>
</comment>
<proteinExistence type="inferred from homology"/>